<name>A0A4P9WP34_9FUNG</name>
<dbReference type="EMBL" id="KZ994087">
    <property type="protein sequence ID" value="RKO93873.1"/>
    <property type="molecule type" value="Genomic_DNA"/>
</dbReference>
<keyword evidence="3" id="KW-1185">Reference proteome</keyword>
<dbReference type="AlphaFoldDB" id="A0A4P9WP34"/>
<reference evidence="3" key="1">
    <citation type="journal article" date="2018" name="Nat. Microbiol.">
        <title>Leveraging single-cell genomics to expand the fungal tree of life.</title>
        <authorList>
            <person name="Ahrendt S.R."/>
            <person name="Quandt C.A."/>
            <person name="Ciobanu D."/>
            <person name="Clum A."/>
            <person name="Salamov A."/>
            <person name="Andreopoulos B."/>
            <person name="Cheng J.F."/>
            <person name="Woyke T."/>
            <person name="Pelin A."/>
            <person name="Henrissat B."/>
            <person name="Reynolds N.K."/>
            <person name="Benny G.L."/>
            <person name="Smith M.E."/>
            <person name="James T.Y."/>
            <person name="Grigoriev I.V."/>
        </authorList>
    </citation>
    <scope>NUCLEOTIDE SEQUENCE [LARGE SCALE GENOMIC DNA]</scope>
</reference>
<organism evidence="2 3">
    <name type="scientific">Blyttiomyces helicus</name>
    <dbReference type="NCBI Taxonomy" id="388810"/>
    <lineage>
        <taxon>Eukaryota</taxon>
        <taxon>Fungi</taxon>
        <taxon>Fungi incertae sedis</taxon>
        <taxon>Chytridiomycota</taxon>
        <taxon>Chytridiomycota incertae sedis</taxon>
        <taxon>Chytridiomycetes</taxon>
        <taxon>Chytridiomycetes incertae sedis</taxon>
        <taxon>Blyttiomyces</taxon>
    </lineage>
</organism>
<evidence type="ECO:0000313" key="2">
    <source>
        <dbReference type="EMBL" id="RKO93873.1"/>
    </source>
</evidence>
<sequence>MLAQAISNPPTYPPFILWVAVTTPGRQGMSLRTACGRGGLPVTFRDLAKKILKSICDKNPAKFIIALLDKLNASTHPLEEAYTTSVNTTDRYGAWIPINLRERFHETRARVCARKRLVGDFMCDMVTNAGDGALLAAKAHAPAPSVKTKQNSTKNTRAPVGQDEKEEGDVDGEEDGESVDETDEEEVASKPTRARSPRIVRDRAGPA</sequence>
<accession>A0A4P9WP34</accession>
<proteinExistence type="predicted"/>
<evidence type="ECO:0000313" key="3">
    <source>
        <dbReference type="Proteomes" id="UP000269721"/>
    </source>
</evidence>
<feature type="region of interest" description="Disordered" evidence="1">
    <location>
        <begin position="141"/>
        <end position="207"/>
    </location>
</feature>
<protein>
    <submittedName>
        <fullName evidence="2">Uncharacterized protein</fullName>
    </submittedName>
</protein>
<evidence type="ECO:0000256" key="1">
    <source>
        <dbReference type="SAM" id="MobiDB-lite"/>
    </source>
</evidence>
<dbReference type="Proteomes" id="UP000269721">
    <property type="component" value="Unassembled WGS sequence"/>
</dbReference>
<feature type="compositionally biased region" description="Acidic residues" evidence="1">
    <location>
        <begin position="164"/>
        <end position="186"/>
    </location>
</feature>
<feature type="compositionally biased region" description="Polar residues" evidence="1">
    <location>
        <begin position="147"/>
        <end position="156"/>
    </location>
</feature>
<gene>
    <name evidence="2" type="ORF">BDK51DRAFT_40993</name>
</gene>